<evidence type="ECO:0000313" key="5">
    <source>
        <dbReference type="Proteomes" id="UP000322245"/>
    </source>
</evidence>
<dbReference type="InterPro" id="IPR016441">
    <property type="entry name" value="Tti1"/>
</dbReference>
<dbReference type="Proteomes" id="UP000322245">
    <property type="component" value="Unassembled WGS sequence"/>
</dbReference>
<dbReference type="GO" id="GO:0005737">
    <property type="term" value="C:cytoplasm"/>
    <property type="evidence" value="ECO:0007669"/>
    <property type="project" value="TreeGrafter"/>
</dbReference>
<feature type="domain" description="TTI1 C-terminal TPR" evidence="3">
    <location>
        <begin position="866"/>
        <end position="1162"/>
    </location>
</feature>
<dbReference type="InterPro" id="IPR057567">
    <property type="entry name" value="TPR_TTI1_C"/>
</dbReference>
<feature type="domain" description="TTI1 N-terminal TPR" evidence="2">
    <location>
        <begin position="52"/>
        <end position="418"/>
    </location>
</feature>
<dbReference type="PANTHER" id="PTHR18460:SF3">
    <property type="entry name" value="TELO2-INTERACTING PROTEIN 1 HOMOLOG"/>
    <property type="match status" value="1"/>
</dbReference>
<evidence type="ECO:0000259" key="3">
    <source>
        <dbReference type="Pfam" id="PF24181"/>
    </source>
</evidence>
<keyword evidence="5" id="KW-1185">Reference proteome</keyword>
<dbReference type="PANTHER" id="PTHR18460">
    <property type="entry name" value="TEL2 INTERACTING PROTEIN 1 TTI1 FAMILY MEMBER"/>
    <property type="match status" value="1"/>
</dbReference>
<organism evidence="4 5">
    <name type="scientific">Cryptococcus floricola</name>
    <dbReference type="NCBI Taxonomy" id="2591691"/>
    <lineage>
        <taxon>Eukaryota</taxon>
        <taxon>Fungi</taxon>
        <taxon>Dikarya</taxon>
        <taxon>Basidiomycota</taxon>
        <taxon>Agaricomycotina</taxon>
        <taxon>Tremellomycetes</taxon>
        <taxon>Tremellales</taxon>
        <taxon>Cryptococcaceae</taxon>
        <taxon>Cryptococcus</taxon>
    </lineage>
</organism>
<feature type="compositionally biased region" description="Acidic residues" evidence="1">
    <location>
        <begin position="944"/>
        <end position="962"/>
    </location>
</feature>
<dbReference type="SUPFAM" id="SSF48371">
    <property type="entry name" value="ARM repeat"/>
    <property type="match status" value="1"/>
</dbReference>
<gene>
    <name evidence="4" type="ORF">B9479_004603</name>
</gene>
<sequence length="1197" mass="130724">MPPVLTPRGGGGQPFSYVAAPSLPNYADLAARQARMETFQKARSCHSIVYNVKPICVSLMSMASEHPTPYSQHHKVIDQLYTTITTVPQSTLDPAVINYILFPLTTVIRQSNPTTLPDAFLEASFGLLAHLVGAWRMTEAGMDMAGWEQLWKFGVAAMGPGGEKGKGKKVGQEVQVQAIKLLSALLFPSDLPKYPTADMLDKVSSPQSPMLPTLFQTITLLLETSQPSPPYHALQLSSLVLLRSLLSHYFSNNHQVLAAVLPGTVSAMAKIINEGGKGLKGEVARECARIVEGVVSGTLADEDLVRLGVLRAKAEDLSGLAEQWEESTVPASPASAPSPSPSARPDPFPPLTPAYLSFTSSQLVTAISPILSILIPHPSDDARHGAISLASTLIEKCSESLPLLRPRSLTTLLLLSQDTFDPVRHDARRRLRSLLPTESLQLSPVLLDLLNEAINAMPRLVSSHQDIKVDELARLITAIAESSSPLSFSSKGNAIAQLLGPDGNVERWGWSLLSCFEFGKPAGWAEGKGGPERTSRLGWEGGLGGQTGLLLDNGTDKDQTLEEAPLSKYPSLPLRHVESEETTRKLRAMLSALGSTGGEAALHSVEYFMLFAKSNKGRHVAKSVSAMWVAEALVQGIQQAQMEGVEGKVSKGVRKMAKEMAKVVVALDEDGEEEEGEDPAYGKEEETGMVPIERTSGVNALTTILDKNPLPNSYTAEETRKLEVQAQKTLLTALSLQGFSVSAGILSSSFRPLLLTTLYIVLSHLASPHPIVQSYASTTLTHIAHYTNYSSPSDLILDNVDYVINVVTQRLTYKRLSPSAPLVLIAMIRLVGAPIVPLVQDVVDEVFDALDEYHGYETMTSGLLAVLVVLVEVMGKEVQAEGVSEERKKKVEELKRIEKAPNVEEDLRQFGKWWDGRQELRAQEVEELLERAPHHAWGKKDIPGMEEEPGADEDTPMPDTEEAPATRTQQVATRILSKSLHFLTHRSPFLRSKVLSLVANAIPVLALGNRESDLLPLIHDSWGTILNRLDDGEAYVVVEAASVIAALCEHAGDFMSKKVLDHAWPRLLKVMDSRKELDKKSALAKRGVVGTESSHTVSHRLHLAILRVATFIAREVPVNEGVLWEMMVKCRVFIDGRVNEELQVKGMGLFEELRERDGDALWVVLKATMGEDESGTWRYLKDGLDIEGNGRKLLEAL</sequence>
<dbReference type="AlphaFoldDB" id="A0A5D3ATK3"/>
<dbReference type="InterPro" id="IPR057566">
    <property type="entry name" value="TPR_TTI1_N"/>
</dbReference>
<dbReference type="Pfam" id="PF24181">
    <property type="entry name" value="TPR_TTI1_C"/>
    <property type="match status" value="1"/>
</dbReference>
<protein>
    <submittedName>
        <fullName evidence="4">Uncharacterized protein</fullName>
    </submittedName>
</protein>
<evidence type="ECO:0000256" key="1">
    <source>
        <dbReference type="SAM" id="MobiDB-lite"/>
    </source>
</evidence>
<dbReference type="InterPro" id="IPR052587">
    <property type="entry name" value="TELO2-interacting_protein_1"/>
</dbReference>
<reference evidence="4 5" key="1">
    <citation type="submission" date="2017-05" db="EMBL/GenBank/DDBJ databases">
        <title>The Genome Sequence of Tsuchiyaea wingfieldii DSM 27421.</title>
        <authorList>
            <person name="Cuomo C."/>
            <person name="Passer A."/>
            <person name="Billmyre B."/>
            <person name="Heitman J."/>
        </authorList>
    </citation>
    <scope>NUCLEOTIDE SEQUENCE [LARGE SCALE GENOMIC DNA]</scope>
    <source>
        <strain evidence="4 5">DSM 27421</strain>
    </source>
</reference>
<name>A0A5D3ATK3_9TREE</name>
<dbReference type="PIRSF" id="PIRSF005250">
    <property type="entry name" value="UCP005250"/>
    <property type="match status" value="1"/>
</dbReference>
<evidence type="ECO:0000259" key="2">
    <source>
        <dbReference type="Pfam" id="PF24173"/>
    </source>
</evidence>
<dbReference type="EMBL" id="NIDF01000054">
    <property type="protein sequence ID" value="TYJ54755.1"/>
    <property type="molecule type" value="Genomic_DNA"/>
</dbReference>
<dbReference type="Pfam" id="PF24173">
    <property type="entry name" value="TPR_TTI1_N"/>
    <property type="match status" value="1"/>
</dbReference>
<feature type="region of interest" description="Disordered" evidence="1">
    <location>
        <begin position="938"/>
        <end position="967"/>
    </location>
</feature>
<feature type="compositionally biased region" description="Pro residues" evidence="1">
    <location>
        <begin position="336"/>
        <end position="348"/>
    </location>
</feature>
<proteinExistence type="predicted"/>
<comment type="caution">
    <text evidence="4">The sequence shown here is derived from an EMBL/GenBank/DDBJ whole genome shotgun (WGS) entry which is preliminary data.</text>
</comment>
<accession>A0A5D3ATK3</accession>
<dbReference type="InterPro" id="IPR016024">
    <property type="entry name" value="ARM-type_fold"/>
</dbReference>
<dbReference type="InterPro" id="IPR049362">
    <property type="entry name" value="TTI1_rpt"/>
</dbReference>
<evidence type="ECO:0000313" key="4">
    <source>
        <dbReference type="EMBL" id="TYJ54755.1"/>
    </source>
</evidence>
<feature type="region of interest" description="Disordered" evidence="1">
    <location>
        <begin position="321"/>
        <end position="348"/>
    </location>
</feature>
<dbReference type="Pfam" id="PF21547">
    <property type="entry name" value="TTI1"/>
    <property type="match status" value="1"/>
</dbReference>